<organism evidence="3 4">
    <name type="scientific">Pseudomonas plecoglossicida</name>
    <dbReference type="NCBI Taxonomy" id="70775"/>
    <lineage>
        <taxon>Bacteria</taxon>
        <taxon>Pseudomonadati</taxon>
        <taxon>Pseudomonadota</taxon>
        <taxon>Gammaproteobacteria</taxon>
        <taxon>Pseudomonadales</taxon>
        <taxon>Pseudomonadaceae</taxon>
        <taxon>Pseudomonas</taxon>
    </lineage>
</organism>
<accession>A0AAD0VVH7</accession>
<dbReference type="AlphaFoldDB" id="A0AAD0VVH7"/>
<evidence type="ECO:0000256" key="2">
    <source>
        <dbReference type="ARBA" id="ARBA00023043"/>
    </source>
</evidence>
<dbReference type="SUPFAM" id="SSF48403">
    <property type="entry name" value="Ankyrin repeat"/>
    <property type="match status" value="1"/>
</dbReference>
<keyword evidence="1" id="KW-0677">Repeat</keyword>
<dbReference type="Pfam" id="PF12796">
    <property type="entry name" value="Ank_2"/>
    <property type="match status" value="1"/>
</dbReference>
<dbReference type="Proteomes" id="UP000256503">
    <property type="component" value="Chromosome"/>
</dbReference>
<dbReference type="InterPro" id="IPR036770">
    <property type="entry name" value="Ankyrin_rpt-contain_sf"/>
</dbReference>
<evidence type="ECO:0000256" key="1">
    <source>
        <dbReference type="ARBA" id="ARBA00022737"/>
    </source>
</evidence>
<reference evidence="3 4" key="1">
    <citation type="submission" date="2018-07" db="EMBL/GenBank/DDBJ databases">
        <title>Complete genome sequence of a Pseudomonas plecoglossicida strain pathogenic to the marine fish, Larimichthys crocea.</title>
        <authorList>
            <person name="Tao Z."/>
        </authorList>
    </citation>
    <scope>NUCLEOTIDE SEQUENCE [LARGE SCALE GENOMIC DNA]</scope>
    <source>
        <strain evidence="3 4">XSDHY-P</strain>
    </source>
</reference>
<keyword evidence="2" id="KW-0040">ANK repeat</keyword>
<dbReference type="PANTHER" id="PTHR24201:SF16">
    <property type="entry name" value="ANKYRIN-1-LIKE-RELATED"/>
    <property type="match status" value="1"/>
</dbReference>
<proteinExistence type="predicted"/>
<evidence type="ECO:0000313" key="4">
    <source>
        <dbReference type="Proteomes" id="UP000256503"/>
    </source>
</evidence>
<dbReference type="InterPro" id="IPR002110">
    <property type="entry name" value="Ankyrin_rpt"/>
</dbReference>
<dbReference type="Gene3D" id="1.25.40.20">
    <property type="entry name" value="Ankyrin repeat-containing domain"/>
    <property type="match status" value="1"/>
</dbReference>
<name>A0AAD0VVH7_PSEDL</name>
<dbReference type="PANTHER" id="PTHR24201">
    <property type="entry name" value="ANK_REP_REGION DOMAIN-CONTAINING PROTEIN"/>
    <property type="match status" value="1"/>
</dbReference>
<dbReference type="EMBL" id="CP031146">
    <property type="protein sequence ID" value="AXM98051.1"/>
    <property type="molecule type" value="Genomic_DNA"/>
</dbReference>
<protein>
    <submittedName>
        <fullName evidence="3">Ankyrin repeat domain-containing protein</fullName>
    </submittedName>
</protein>
<evidence type="ECO:0000313" key="3">
    <source>
        <dbReference type="EMBL" id="AXM98051.1"/>
    </source>
</evidence>
<sequence length="153" mass="17495">MLEALRAERKFYMISKHFNGLPVLRGQEKKELLKLNAGDDQAYVYGQRLVECVKRGDTPAAKLLLENGADINFQDQHKMSALHYAAAYDSRPCIRLLTSFNECSYLLQDYKGRYASELAYEWGKDYAVGLLLQKKQVRQAFMQGLPAWGKPKA</sequence>
<dbReference type="InterPro" id="IPR050776">
    <property type="entry name" value="Ank_Repeat/CDKN_Inhibitor"/>
</dbReference>
<gene>
    <name evidence="3" type="ORF">DVB73_20850</name>
</gene>